<feature type="coiled-coil region" evidence="8">
    <location>
        <begin position="130"/>
        <end position="157"/>
    </location>
</feature>
<evidence type="ECO:0000256" key="6">
    <source>
        <dbReference type="ARBA" id="ARBA00025513"/>
    </source>
</evidence>
<evidence type="ECO:0000259" key="10">
    <source>
        <dbReference type="Pfam" id="PF10513"/>
    </source>
</evidence>
<dbReference type="GO" id="GO:0006357">
    <property type="term" value="P:regulation of transcription by RNA polymerase II"/>
    <property type="evidence" value="ECO:0007669"/>
    <property type="project" value="InterPro"/>
</dbReference>
<dbReference type="PANTHER" id="PTHR14898">
    <property type="entry name" value="ENHANCER OF POLYCOMB"/>
    <property type="match status" value="1"/>
</dbReference>
<evidence type="ECO:0000256" key="9">
    <source>
        <dbReference type="SAM" id="MobiDB-lite"/>
    </source>
</evidence>
<evidence type="ECO:0000313" key="11">
    <source>
        <dbReference type="EMBL" id="KAF2756083.1"/>
    </source>
</evidence>
<feature type="domain" description="Enhancer of polycomb-like N-terminal" evidence="10">
    <location>
        <begin position="11"/>
        <end position="156"/>
    </location>
</feature>
<keyword evidence="5 7" id="KW-0539">Nucleus</keyword>
<feature type="region of interest" description="Disordered" evidence="9">
    <location>
        <begin position="308"/>
        <end position="354"/>
    </location>
</feature>
<reference evidence="11" key="1">
    <citation type="journal article" date="2020" name="Stud. Mycol.">
        <title>101 Dothideomycetes genomes: a test case for predicting lifestyles and emergence of pathogens.</title>
        <authorList>
            <person name="Haridas S."/>
            <person name="Albert R."/>
            <person name="Binder M."/>
            <person name="Bloem J."/>
            <person name="Labutti K."/>
            <person name="Salamov A."/>
            <person name="Andreopoulos B."/>
            <person name="Baker S."/>
            <person name="Barry K."/>
            <person name="Bills G."/>
            <person name="Bluhm B."/>
            <person name="Cannon C."/>
            <person name="Castanera R."/>
            <person name="Culley D."/>
            <person name="Daum C."/>
            <person name="Ezra D."/>
            <person name="Gonzalez J."/>
            <person name="Henrissat B."/>
            <person name="Kuo A."/>
            <person name="Liang C."/>
            <person name="Lipzen A."/>
            <person name="Lutzoni F."/>
            <person name="Magnuson J."/>
            <person name="Mondo S."/>
            <person name="Nolan M."/>
            <person name="Ohm R."/>
            <person name="Pangilinan J."/>
            <person name="Park H.-J."/>
            <person name="Ramirez L."/>
            <person name="Alfaro M."/>
            <person name="Sun H."/>
            <person name="Tritt A."/>
            <person name="Yoshinaga Y."/>
            <person name="Zwiers L.-H."/>
            <person name="Turgeon B."/>
            <person name="Goodwin S."/>
            <person name="Spatafora J."/>
            <person name="Crous P."/>
            <person name="Grigoriev I."/>
        </authorList>
    </citation>
    <scope>NUCLEOTIDE SEQUENCE</scope>
    <source>
        <strain evidence="11">CBS 121739</strain>
    </source>
</reference>
<evidence type="ECO:0000256" key="1">
    <source>
        <dbReference type="ARBA" id="ARBA00004123"/>
    </source>
</evidence>
<protein>
    <recommendedName>
        <fullName evidence="7">Enhancer of polycomb-like protein</fullName>
    </recommendedName>
</protein>
<comment type="similarity">
    <text evidence="2 7">Belongs to the enhancer of polycomb family.</text>
</comment>
<comment type="subcellular location">
    <subcellularLocation>
        <location evidence="1 7">Nucleus</location>
    </subcellularLocation>
</comment>
<feature type="region of interest" description="Disordered" evidence="9">
    <location>
        <begin position="580"/>
        <end position="609"/>
    </location>
</feature>
<keyword evidence="3 7" id="KW-0805">Transcription regulation</keyword>
<evidence type="ECO:0000313" key="12">
    <source>
        <dbReference type="Proteomes" id="UP000799437"/>
    </source>
</evidence>
<keyword evidence="12" id="KW-1185">Reference proteome</keyword>
<dbReference type="RefSeq" id="XP_033598534.1">
    <property type="nucleotide sequence ID" value="XM_033750041.1"/>
</dbReference>
<keyword evidence="8" id="KW-0175">Coiled coil</keyword>
<organism evidence="11 12">
    <name type="scientific">Pseudovirgaria hyperparasitica</name>
    <dbReference type="NCBI Taxonomy" id="470096"/>
    <lineage>
        <taxon>Eukaryota</taxon>
        <taxon>Fungi</taxon>
        <taxon>Dikarya</taxon>
        <taxon>Ascomycota</taxon>
        <taxon>Pezizomycotina</taxon>
        <taxon>Dothideomycetes</taxon>
        <taxon>Dothideomycetes incertae sedis</taxon>
        <taxon>Acrospermales</taxon>
        <taxon>Acrospermaceae</taxon>
        <taxon>Pseudovirgaria</taxon>
    </lineage>
</organism>
<evidence type="ECO:0000256" key="5">
    <source>
        <dbReference type="ARBA" id="ARBA00023242"/>
    </source>
</evidence>
<dbReference type="OrthoDB" id="435275at2759"/>
<dbReference type="GO" id="GO:0005634">
    <property type="term" value="C:nucleus"/>
    <property type="evidence" value="ECO:0007669"/>
    <property type="project" value="UniProtKB-SubCell"/>
</dbReference>
<accession>A0A6A6W0L0</accession>
<dbReference type="GeneID" id="54491095"/>
<keyword evidence="4 7" id="KW-0804">Transcription</keyword>
<proteinExistence type="inferred from homology"/>
<sequence length="609" mass="69713">MAQRVTGQRFRQRKLSTKQSLPVLRESEVDGLVDDEAQRHVPRVETGVEKAEETEHHLQAVISASAAAAVGGKVAQLYIPTPDVVQNEKQYDKLYPKAFKQPATYIRTSSTVEDGTGCPYTADHSDFVFLKVANQRNEKLKCTVDEFEILMNSFEETAASKQPYAAVSNAPVLSYDDVEAAMSDEVPEEARTFAKVVYEHWKSRRVANGNRSLSPSLKFETNVETDDADPYVCFRRREVRQTRKTRGRDAQATEKCNTLRWQLEQARDLMRKTVIKVQTDHKALLLERDVFLQRKAVREMRRTLNIKGDDDDLINQKPAQKPKPKAEPNMAQRGVPGLGVKTPLPRADGRPFDSDLLSLQDQKARKKESITSFIDDNLNKHQDWNKGYVDMTWRPITPPLEQSLKSTFRPAIVVALPTPPASEEGEPMDIDETTVGKRRRDSFDVQYETSRVPPWENPEKRPSFRRRTGRGGRVMIDRRGIQRDRDNANEFYAPRAYTSPSHKESKSLYPGQRALKRSFGDLEMYDRPTAKRQISDHDAHRTFDRFKYDRDSDEDEELYVIDPHSDSHMKYRVLMERSTSTLQLRRSQGGQPPGHHRSASGQHLIPPPA</sequence>
<evidence type="ECO:0000256" key="2">
    <source>
        <dbReference type="ARBA" id="ARBA00008035"/>
    </source>
</evidence>
<comment type="function">
    <text evidence="6">Component of the NuA4 histone acetyltransferase complex which is involved in transcriptional activation of selected genes principally by acetylation of nucleosomal histone H4 and H2A. The NuA4 complex is also involved in DNA repair. Involved in gene silencing by neighboring heterochromatin, blockage of the silencing spreading along the chromosome, and required for cell cycle progression through G2/M.</text>
</comment>
<dbReference type="InterPro" id="IPR019542">
    <property type="entry name" value="Enhancer_polycomb-like_N"/>
</dbReference>
<dbReference type="EMBL" id="ML996576">
    <property type="protein sequence ID" value="KAF2756083.1"/>
    <property type="molecule type" value="Genomic_DNA"/>
</dbReference>
<gene>
    <name evidence="11" type="ORF">EJ05DRAFT_89392</name>
</gene>
<evidence type="ECO:0000256" key="3">
    <source>
        <dbReference type="ARBA" id="ARBA00023015"/>
    </source>
</evidence>
<dbReference type="AlphaFoldDB" id="A0A6A6W0L0"/>
<evidence type="ECO:0000256" key="4">
    <source>
        <dbReference type="ARBA" id="ARBA00023163"/>
    </source>
</evidence>
<name>A0A6A6W0L0_9PEZI</name>
<feature type="compositionally biased region" description="Polar residues" evidence="9">
    <location>
        <begin position="580"/>
        <end position="590"/>
    </location>
</feature>
<evidence type="ECO:0000256" key="8">
    <source>
        <dbReference type="SAM" id="Coils"/>
    </source>
</evidence>
<evidence type="ECO:0000256" key="7">
    <source>
        <dbReference type="RuleBase" id="RU361124"/>
    </source>
</evidence>
<dbReference type="InterPro" id="IPR024943">
    <property type="entry name" value="Enhancer_polycomb"/>
</dbReference>
<dbReference type="Pfam" id="PF10513">
    <property type="entry name" value="EPL1"/>
    <property type="match status" value="1"/>
</dbReference>
<dbReference type="GO" id="GO:0035267">
    <property type="term" value="C:NuA4 histone acetyltransferase complex"/>
    <property type="evidence" value="ECO:0007669"/>
    <property type="project" value="InterPro"/>
</dbReference>
<dbReference type="Proteomes" id="UP000799437">
    <property type="component" value="Unassembled WGS sequence"/>
</dbReference>